<organism evidence="1 2">
    <name type="scientific">Araneus ventricosus</name>
    <name type="common">Orbweaver spider</name>
    <name type="synonym">Epeira ventricosa</name>
    <dbReference type="NCBI Taxonomy" id="182803"/>
    <lineage>
        <taxon>Eukaryota</taxon>
        <taxon>Metazoa</taxon>
        <taxon>Ecdysozoa</taxon>
        <taxon>Arthropoda</taxon>
        <taxon>Chelicerata</taxon>
        <taxon>Arachnida</taxon>
        <taxon>Araneae</taxon>
        <taxon>Araneomorphae</taxon>
        <taxon>Entelegynae</taxon>
        <taxon>Araneoidea</taxon>
        <taxon>Araneidae</taxon>
        <taxon>Araneus</taxon>
    </lineage>
</organism>
<dbReference type="EMBL" id="BGPR01001755">
    <property type="protein sequence ID" value="GBM61154.1"/>
    <property type="molecule type" value="Genomic_DNA"/>
</dbReference>
<proteinExistence type="predicted"/>
<name>A0A4Y2H9Q1_ARAVE</name>
<dbReference type="AlphaFoldDB" id="A0A4Y2H9Q1"/>
<gene>
    <name evidence="1" type="ORF">AVEN_102462_1</name>
</gene>
<evidence type="ECO:0000313" key="2">
    <source>
        <dbReference type="Proteomes" id="UP000499080"/>
    </source>
</evidence>
<sequence length="168" mass="19685">MTKDTLSRETCEEKLKSAEMRSLNMAIQESLKSNEEYVKNHYEEFKNLLKVMTIDSFWSVQELLNKTCFTSLVYGPCPTVKQSIVVYDDLKVEAFSKNIKLRNVGKFHFPYNLTFINELDELICEFKLYQNNDRENNCSEIVDALHQLKEYVSDEKVNVIDFLADKIS</sequence>
<accession>A0A4Y2H9Q1</accession>
<comment type="caution">
    <text evidence="1">The sequence shown here is derived from an EMBL/GenBank/DDBJ whole genome shotgun (WGS) entry which is preliminary data.</text>
</comment>
<protein>
    <submittedName>
        <fullName evidence="1">Uncharacterized protein</fullName>
    </submittedName>
</protein>
<keyword evidence="2" id="KW-1185">Reference proteome</keyword>
<reference evidence="1 2" key="1">
    <citation type="journal article" date="2019" name="Sci. Rep.">
        <title>Orb-weaving spider Araneus ventricosus genome elucidates the spidroin gene catalogue.</title>
        <authorList>
            <person name="Kono N."/>
            <person name="Nakamura H."/>
            <person name="Ohtoshi R."/>
            <person name="Moran D.A.P."/>
            <person name="Shinohara A."/>
            <person name="Yoshida Y."/>
            <person name="Fujiwara M."/>
            <person name="Mori M."/>
            <person name="Tomita M."/>
            <person name="Arakawa K."/>
        </authorList>
    </citation>
    <scope>NUCLEOTIDE SEQUENCE [LARGE SCALE GENOMIC DNA]</scope>
</reference>
<dbReference type="Proteomes" id="UP000499080">
    <property type="component" value="Unassembled WGS sequence"/>
</dbReference>
<feature type="non-terminal residue" evidence="1">
    <location>
        <position position="168"/>
    </location>
</feature>
<evidence type="ECO:0000313" key="1">
    <source>
        <dbReference type="EMBL" id="GBM61154.1"/>
    </source>
</evidence>